<dbReference type="PANTHER" id="PTHR33392:SF6">
    <property type="entry name" value="POLYISOPRENYL-TEICHOIC ACID--PEPTIDOGLYCAN TEICHOIC ACID TRANSFERASE TAGU"/>
    <property type="match status" value="1"/>
</dbReference>
<comment type="caution">
    <text evidence="5">The sequence shown here is derived from an EMBL/GenBank/DDBJ whole genome shotgun (WGS) entry which is preliminary data.</text>
</comment>
<feature type="transmembrane region" description="Helical" evidence="3">
    <location>
        <begin position="27"/>
        <end position="47"/>
    </location>
</feature>
<dbReference type="PANTHER" id="PTHR33392">
    <property type="entry name" value="POLYISOPRENYL-TEICHOIC ACID--PEPTIDOGLYCAN TEICHOIC ACID TRANSFERASE TAGU"/>
    <property type="match status" value="1"/>
</dbReference>
<keyword evidence="3" id="KW-0472">Membrane</keyword>
<dbReference type="NCBIfam" id="TIGR00350">
    <property type="entry name" value="lytR_cpsA_psr"/>
    <property type="match status" value="1"/>
</dbReference>
<proteinExistence type="inferred from homology"/>
<feature type="compositionally biased region" description="Low complexity" evidence="2">
    <location>
        <begin position="375"/>
        <end position="390"/>
    </location>
</feature>
<accession>A0ABT2K0C8</accession>
<protein>
    <submittedName>
        <fullName evidence="5">LCP family protein</fullName>
    </submittedName>
</protein>
<gene>
    <name evidence="5" type="ORF">LHJ74_27550</name>
</gene>
<organism evidence="5 6">
    <name type="scientific">Streptomyces gossypii</name>
    <dbReference type="NCBI Taxonomy" id="2883101"/>
    <lineage>
        <taxon>Bacteria</taxon>
        <taxon>Bacillati</taxon>
        <taxon>Actinomycetota</taxon>
        <taxon>Actinomycetes</taxon>
        <taxon>Kitasatosporales</taxon>
        <taxon>Streptomycetaceae</taxon>
        <taxon>Streptomyces</taxon>
    </lineage>
</organism>
<keyword evidence="3" id="KW-1133">Transmembrane helix</keyword>
<evidence type="ECO:0000256" key="1">
    <source>
        <dbReference type="ARBA" id="ARBA00006068"/>
    </source>
</evidence>
<comment type="similarity">
    <text evidence="1">Belongs to the LytR/CpsA/Psr (LCP) family.</text>
</comment>
<feature type="domain" description="Cell envelope-related transcriptional attenuator" evidence="4">
    <location>
        <begin position="105"/>
        <end position="259"/>
    </location>
</feature>
<feature type="region of interest" description="Disordered" evidence="2">
    <location>
        <begin position="86"/>
        <end position="107"/>
    </location>
</feature>
<name>A0ABT2K0C8_9ACTN</name>
<dbReference type="InterPro" id="IPR004474">
    <property type="entry name" value="LytR_CpsA_psr"/>
</dbReference>
<evidence type="ECO:0000256" key="2">
    <source>
        <dbReference type="SAM" id="MobiDB-lite"/>
    </source>
</evidence>
<dbReference type="Gene3D" id="3.40.630.190">
    <property type="entry name" value="LCP protein"/>
    <property type="match status" value="1"/>
</dbReference>
<evidence type="ECO:0000259" key="4">
    <source>
        <dbReference type="Pfam" id="PF03816"/>
    </source>
</evidence>
<feature type="region of interest" description="Disordered" evidence="2">
    <location>
        <begin position="340"/>
        <end position="390"/>
    </location>
</feature>
<sequence>MTEASPAPAEEPEPTPRPARRRRWLRWVALGTSVLVLAAAGVSWALYQRLNGNITTDQDTAEELARHEDERPAPAPSEAQNILLLGSDSRDGSNSEYGRGGGTARSDTTMLLHLPKDRSSATAMSLPRDLMVEIPSCRKPDGSRSEAQLAQFNWAFEFGGAACTIRTVEQLTDIRVDHHMIVDFTGFKDIVNAVGGVEVCLADAVSDTDAKLELEAGRQVLQGEDALGYVRARKSFDGSDTQRMDRQQQFLGSLVQKVRTNGVLLNPTKLYPFLDAATSALTADSGLNSLKELYDLASSLRNIPEDQVRFLTVPRKQYTLDANRDELVQPAADQLFTQLRKDRPIRVGDQQDDPTDGKKAAQDGSSSSTYRGMTAARDACAADSAKNGAD</sequence>
<evidence type="ECO:0000256" key="3">
    <source>
        <dbReference type="SAM" id="Phobius"/>
    </source>
</evidence>
<dbReference type="RefSeq" id="WP_260220999.1">
    <property type="nucleotide sequence ID" value="NZ_JAJAGO010000015.1"/>
</dbReference>
<dbReference type="InterPro" id="IPR050922">
    <property type="entry name" value="LytR/CpsA/Psr_CW_biosynth"/>
</dbReference>
<reference evidence="5 6" key="1">
    <citation type="submission" date="2021-10" db="EMBL/GenBank/DDBJ databases">
        <title>Streptomyces gossypii sp. nov., isolated from soil collected from cotton field.</title>
        <authorList>
            <person name="Ge X."/>
            <person name="Chen X."/>
            <person name="Liu W."/>
        </authorList>
    </citation>
    <scope>NUCLEOTIDE SEQUENCE [LARGE SCALE GENOMIC DNA]</scope>
    <source>
        <strain evidence="5 6">N2-109</strain>
    </source>
</reference>
<dbReference type="EMBL" id="JAJAGO010000015">
    <property type="protein sequence ID" value="MCT2593616.1"/>
    <property type="molecule type" value="Genomic_DNA"/>
</dbReference>
<dbReference type="Pfam" id="PF03816">
    <property type="entry name" value="LytR_cpsA_psr"/>
    <property type="match status" value="1"/>
</dbReference>
<evidence type="ECO:0000313" key="6">
    <source>
        <dbReference type="Proteomes" id="UP001156389"/>
    </source>
</evidence>
<evidence type="ECO:0000313" key="5">
    <source>
        <dbReference type="EMBL" id="MCT2593616.1"/>
    </source>
</evidence>
<keyword evidence="6" id="KW-1185">Reference proteome</keyword>
<dbReference type="Proteomes" id="UP001156389">
    <property type="component" value="Unassembled WGS sequence"/>
</dbReference>
<keyword evidence="3" id="KW-0812">Transmembrane</keyword>